<name>H1XZL3_9SPHI</name>
<accession>H1XZL3</accession>
<keyword evidence="2" id="KW-0413">Isomerase</keyword>
<evidence type="ECO:0000256" key="1">
    <source>
        <dbReference type="ARBA" id="ARBA00010876"/>
    </source>
</evidence>
<dbReference type="SUPFAM" id="SSF55120">
    <property type="entry name" value="Pseudouridine synthase"/>
    <property type="match status" value="1"/>
</dbReference>
<gene>
    <name evidence="4" type="ORF">Mucpa_2542</name>
</gene>
<protein>
    <submittedName>
        <fullName evidence="4">Pseudouridine synthase</fullName>
    </submittedName>
</protein>
<dbReference type="InterPro" id="IPR006224">
    <property type="entry name" value="PsdUridine_synth_RluA-like_CS"/>
</dbReference>
<dbReference type="InterPro" id="IPR050188">
    <property type="entry name" value="RluA_PseudoU_synthase"/>
</dbReference>
<evidence type="ECO:0000256" key="2">
    <source>
        <dbReference type="ARBA" id="ARBA00023235"/>
    </source>
</evidence>
<reference evidence="4" key="1">
    <citation type="submission" date="2011-09" db="EMBL/GenBank/DDBJ databases">
        <title>The permanent draft genome of Mucilaginibacter paludis DSM 18603.</title>
        <authorList>
            <consortium name="US DOE Joint Genome Institute (JGI-PGF)"/>
            <person name="Lucas S."/>
            <person name="Han J."/>
            <person name="Lapidus A."/>
            <person name="Bruce D."/>
            <person name="Goodwin L."/>
            <person name="Pitluck S."/>
            <person name="Peters L."/>
            <person name="Kyrpides N."/>
            <person name="Mavromatis K."/>
            <person name="Ivanova N."/>
            <person name="Mikhailova N."/>
            <person name="Held B."/>
            <person name="Detter J.C."/>
            <person name="Tapia R."/>
            <person name="Han C."/>
            <person name="Land M."/>
            <person name="Hauser L."/>
            <person name="Markowitz V."/>
            <person name="Cheng J.-F."/>
            <person name="Hugenholtz P."/>
            <person name="Woyke T."/>
            <person name="Wu D."/>
            <person name="Tindall B."/>
            <person name="Brambilla E."/>
            <person name="Klenk H.-P."/>
            <person name="Eisen J.A."/>
        </authorList>
    </citation>
    <scope>NUCLEOTIDE SEQUENCE [LARGE SCALE GENOMIC DNA]</scope>
    <source>
        <strain evidence="4">DSM 18603</strain>
    </source>
</reference>
<dbReference type="PROSITE" id="PS01129">
    <property type="entry name" value="PSI_RLU"/>
    <property type="match status" value="1"/>
</dbReference>
<proteinExistence type="inferred from homology"/>
<dbReference type="PANTHER" id="PTHR21600:SF83">
    <property type="entry name" value="PSEUDOURIDYLATE SYNTHASE RPUSD4, MITOCHONDRIAL"/>
    <property type="match status" value="1"/>
</dbReference>
<dbReference type="InterPro" id="IPR006145">
    <property type="entry name" value="PsdUridine_synth_RsuA/RluA"/>
</dbReference>
<evidence type="ECO:0000313" key="4">
    <source>
        <dbReference type="EMBL" id="EHQ26657.1"/>
    </source>
</evidence>
<dbReference type="Proteomes" id="UP000002774">
    <property type="component" value="Chromosome"/>
</dbReference>
<organism evidence="4 5">
    <name type="scientific">Mucilaginibacter paludis DSM 18603</name>
    <dbReference type="NCBI Taxonomy" id="714943"/>
    <lineage>
        <taxon>Bacteria</taxon>
        <taxon>Pseudomonadati</taxon>
        <taxon>Bacteroidota</taxon>
        <taxon>Sphingobacteriia</taxon>
        <taxon>Sphingobacteriales</taxon>
        <taxon>Sphingobacteriaceae</taxon>
        <taxon>Mucilaginibacter</taxon>
    </lineage>
</organism>
<dbReference type="GO" id="GO:0003723">
    <property type="term" value="F:RNA binding"/>
    <property type="evidence" value="ECO:0007669"/>
    <property type="project" value="InterPro"/>
</dbReference>
<dbReference type="GO" id="GO:0001522">
    <property type="term" value="P:pseudouridine synthesis"/>
    <property type="evidence" value="ECO:0007669"/>
    <property type="project" value="InterPro"/>
</dbReference>
<dbReference type="CDD" id="cd02869">
    <property type="entry name" value="PseudoU_synth_RluA_like"/>
    <property type="match status" value="1"/>
</dbReference>
<dbReference type="EMBL" id="CM001403">
    <property type="protein sequence ID" value="EHQ26657.1"/>
    <property type="molecule type" value="Genomic_DNA"/>
</dbReference>
<dbReference type="HOGENOM" id="CLU_016902_11_2_10"/>
<feature type="domain" description="Pseudouridine synthase RsuA/RluA-like" evidence="3">
    <location>
        <begin position="36"/>
        <end position="191"/>
    </location>
</feature>
<dbReference type="GO" id="GO:0009982">
    <property type="term" value="F:pseudouridine synthase activity"/>
    <property type="evidence" value="ECO:0007669"/>
    <property type="project" value="InterPro"/>
</dbReference>
<dbReference type="InterPro" id="IPR020103">
    <property type="entry name" value="PsdUridine_synth_cat_dom_sf"/>
</dbReference>
<dbReference type="Pfam" id="PF00849">
    <property type="entry name" value="PseudoU_synth_2"/>
    <property type="match status" value="1"/>
</dbReference>
<sequence length="253" mass="28589">MKEFTNRKFKVSPSGGDLEGAGGDITDKDVLYEDNHLIAINKRAGDIVQVDDTGDESLDEKVKKYIAKKYNKPNGAFLGVVHRLDRPVSGVIMFAKTSKALERMNALFKGREIHKTYLAVVRNRPVPESGNLVHWLIKNPQKNVTKPYDHEVPGSLRSELNYRLIGELNGYYLIEVDPITGRPHQIRVQLSTLGCPIVGDNKYGYPRGSLKKSICLHARRIQFIHPIKKEPVDIYAKLPKDGFWDKFEPLAAI</sequence>
<dbReference type="eggNOG" id="COG0564">
    <property type="taxonomic scope" value="Bacteria"/>
</dbReference>
<dbReference type="AlphaFoldDB" id="H1XZL3"/>
<keyword evidence="5" id="KW-1185">Reference proteome</keyword>
<dbReference type="GO" id="GO:0006396">
    <property type="term" value="P:RNA processing"/>
    <property type="evidence" value="ECO:0007669"/>
    <property type="project" value="UniProtKB-ARBA"/>
</dbReference>
<evidence type="ECO:0000313" key="5">
    <source>
        <dbReference type="Proteomes" id="UP000002774"/>
    </source>
</evidence>
<dbReference type="PANTHER" id="PTHR21600">
    <property type="entry name" value="MITOCHONDRIAL RNA PSEUDOURIDINE SYNTHASE"/>
    <property type="match status" value="1"/>
</dbReference>
<dbReference type="STRING" id="714943.Mucpa_2542"/>
<dbReference type="GO" id="GO:0140098">
    <property type="term" value="F:catalytic activity, acting on RNA"/>
    <property type="evidence" value="ECO:0007669"/>
    <property type="project" value="UniProtKB-ARBA"/>
</dbReference>
<comment type="similarity">
    <text evidence="1">Belongs to the pseudouridine synthase RluA family.</text>
</comment>
<evidence type="ECO:0000259" key="3">
    <source>
        <dbReference type="Pfam" id="PF00849"/>
    </source>
</evidence>
<dbReference type="Gene3D" id="3.30.2350.10">
    <property type="entry name" value="Pseudouridine synthase"/>
    <property type="match status" value="1"/>
</dbReference>